<dbReference type="InterPro" id="IPR044612">
    <property type="entry name" value="ARL2/3"/>
</dbReference>
<proteinExistence type="inferred from homology"/>
<sequence length="61" mass="6542">MDLLSEDKLAGVPLLVLANKQDLLNAAPANEISRGLDLVSIRDRPWQIQACSAVTGEGIQN</sequence>
<feature type="binding site" evidence="5">
    <location>
        <begin position="19"/>
        <end position="22"/>
    </location>
    <ligand>
        <name>GTP</name>
        <dbReference type="ChEBI" id="CHEBI:37565"/>
    </ligand>
</feature>
<dbReference type="AlphaFoldDB" id="A0A3S5BTZ9"/>
<evidence type="ECO:0000256" key="2">
    <source>
        <dbReference type="ARBA" id="ARBA00022707"/>
    </source>
</evidence>
<keyword evidence="2" id="KW-0519">Myristate</keyword>
<dbReference type="GO" id="GO:0003924">
    <property type="term" value="F:GTPase activity"/>
    <property type="evidence" value="ECO:0007669"/>
    <property type="project" value="InterPro"/>
</dbReference>
<comment type="similarity">
    <text evidence="1">Belongs to the small GTPase superfamily. Arf family.</text>
</comment>
<keyword evidence="7" id="KW-1185">Reference proteome</keyword>
<comment type="caution">
    <text evidence="6">The sequence shown here is derived from an EMBL/GenBank/DDBJ whole genome shotgun (WGS) entry which is preliminary data.</text>
</comment>
<dbReference type="SUPFAM" id="SSF52540">
    <property type="entry name" value="P-loop containing nucleoside triphosphate hydrolases"/>
    <property type="match status" value="1"/>
</dbReference>
<dbReference type="InterPro" id="IPR006689">
    <property type="entry name" value="Small_GTPase_ARF/SAR"/>
</dbReference>
<evidence type="ECO:0000313" key="7">
    <source>
        <dbReference type="Proteomes" id="UP000784294"/>
    </source>
</evidence>
<evidence type="ECO:0000256" key="3">
    <source>
        <dbReference type="ARBA" id="ARBA00022741"/>
    </source>
</evidence>
<keyword evidence="4 5" id="KW-0342">GTP-binding</keyword>
<dbReference type="Pfam" id="PF00025">
    <property type="entry name" value="Arf"/>
    <property type="match status" value="1"/>
</dbReference>
<dbReference type="InterPro" id="IPR027417">
    <property type="entry name" value="P-loop_NTPase"/>
</dbReference>
<dbReference type="OrthoDB" id="2011769at2759"/>
<evidence type="ECO:0000313" key="6">
    <source>
        <dbReference type="EMBL" id="VEL39829.1"/>
    </source>
</evidence>
<reference evidence="6" key="1">
    <citation type="submission" date="2018-11" db="EMBL/GenBank/DDBJ databases">
        <authorList>
            <consortium name="Pathogen Informatics"/>
        </authorList>
    </citation>
    <scope>NUCLEOTIDE SEQUENCE</scope>
</reference>
<name>A0A3S5BTZ9_9PLAT</name>
<organism evidence="6 7">
    <name type="scientific">Protopolystoma xenopodis</name>
    <dbReference type="NCBI Taxonomy" id="117903"/>
    <lineage>
        <taxon>Eukaryota</taxon>
        <taxon>Metazoa</taxon>
        <taxon>Spiralia</taxon>
        <taxon>Lophotrochozoa</taxon>
        <taxon>Platyhelminthes</taxon>
        <taxon>Monogenea</taxon>
        <taxon>Polyopisthocotylea</taxon>
        <taxon>Polystomatidea</taxon>
        <taxon>Polystomatidae</taxon>
        <taxon>Protopolystoma</taxon>
    </lineage>
</organism>
<dbReference type="EMBL" id="CAAALY010262686">
    <property type="protein sequence ID" value="VEL39829.1"/>
    <property type="molecule type" value="Genomic_DNA"/>
</dbReference>
<gene>
    <name evidence="6" type="ORF">PXEA_LOCUS33269</name>
</gene>
<dbReference type="PANTHER" id="PTHR45697">
    <property type="entry name" value="ADP-RIBOSYLATION FACTOR-LIKE PROTEIN 2-RELATED"/>
    <property type="match status" value="1"/>
</dbReference>
<evidence type="ECO:0000256" key="1">
    <source>
        <dbReference type="ARBA" id="ARBA00010290"/>
    </source>
</evidence>
<dbReference type="GO" id="GO:0005525">
    <property type="term" value="F:GTP binding"/>
    <property type="evidence" value="ECO:0007669"/>
    <property type="project" value="UniProtKB-KW"/>
</dbReference>
<dbReference type="Proteomes" id="UP000784294">
    <property type="component" value="Unassembled WGS sequence"/>
</dbReference>
<evidence type="ECO:0000256" key="5">
    <source>
        <dbReference type="PIRSR" id="PIRSR606689-1"/>
    </source>
</evidence>
<evidence type="ECO:0000256" key="4">
    <source>
        <dbReference type="ARBA" id="ARBA00023134"/>
    </source>
</evidence>
<dbReference type="Gene3D" id="3.40.50.300">
    <property type="entry name" value="P-loop containing nucleotide triphosphate hydrolases"/>
    <property type="match status" value="1"/>
</dbReference>
<evidence type="ECO:0008006" key="8">
    <source>
        <dbReference type="Google" id="ProtNLM"/>
    </source>
</evidence>
<keyword evidence="3 5" id="KW-0547">Nucleotide-binding</keyword>
<keyword evidence="2" id="KW-0449">Lipoprotein</keyword>
<protein>
    <recommendedName>
        <fullName evidence="8">ADP-ribosylation factor-like protein 3</fullName>
    </recommendedName>
</protein>
<accession>A0A3S5BTZ9</accession>